<reference evidence="1 2" key="1">
    <citation type="journal article" date="2021" name="Front. Microbiol.">
        <title>Aerobic Denitrification and Heterotrophic Sulfur Oxidation in the Genus Halomonas Revealed by Six Novel Species Characterizations and Genome-Based Analysis.</title>
        <authorList>
            <person name="Wang L."/>
            <person name="Shao Z."/>
        </authorList>
    </citation>
    <scope>NUCLEOTIDE SEQUENCE [LARGE SCALE GENOMIC DNA]</scope>
    <source>
        <strain evidence="1 2">MCCC 1A13718</strain>
    </source>
</reference>
<dbReference type="RefSeq" id="WP_209476786.1">
    <property type="nucleotide sequence ID" value="NZ_CP053383.1"/>
</dbReference>
<evidence type="ECO:0000313" key="1">
    <source>
        <dbReference type="EMBL" id="QTP58171.1"/>
    </source>
</evidence>
<organism evidence="1 2">
    <name type="scientific">Halomonas sulfidivorans</name>
    <dbReference type="NCBI Taxonomy" id="2733488"/>
    <lineage>
        <taxon>Bacteria</taxon>
        <taxon>Pseudomonadati</taxon>
        <taxon>Pseudomonadota</taxon>
        <taxon>Gammaproteobacteria</taxon>
        <taxon>Oceanospirillales</taxon>
        <taxon>Halomonadaceae</taxon>
        <taxon>Halomonas</taxon>
    </lineage>
</organism>
<gene>
    <name evidence="1" type="ORF">HNO53_05220</name>
</gene>
<name>A0ABX7WDU1_9GAMM</name>
<evidence type="ECO:0000313" key="2">
    <source>
        <dbReference type="Proteomes" id="UP000671845"/>
    </source>
</evidence>
<dbReference type="EMBL" id="CP053383">
    <property type="protein sequence ID" value="QTP58171.1"/>
    <property type="molecule type" value="Genomic_DNA"/>
</dbReference>
<keyword evidence="2" id="KW-1185">Reference proteome</keyword>
<sequence length="350" mass="39830">MTDIDVLEYSLHRVDLQEVGPVLLAVDGSASGLKKYAERVLKELFESSRARYFRFQSMGELVASSLVDILDGGDWGDKSSEIAKKLYDVEVDVQERVDKLGTKVRRGGLLQIKIKHEGKVKFVITKIDDDDFFDETELELKSGLPASKARLQKTAVAAFSDEKVCEELILSDSKPTISEYWYRYFLVAAQLTDSETNTKNAFQSIERLLNREVKKVSSVDYWFLRNEIVGHFRNEESLAFDDLVEKVAKHKPESEVFKDKFPGFLDAFRNLPKSSSKPFETQFDIAPGVIKAKIIKKIFLDQNFELRISGEVEDLRTKISADEDSKGKFVKIYSDAGYEEFKSRDPRSGG</sequence>
<proteinExistence type="predicted"/>
<protein>
    <submittedName>
        <fullName evidence="1">Uncharacterized protein</fullName>
    </submittedName>
</protein>
<dbReference type="Proteomes" id="UP000671845">
    <property type="component" value="Chromosome"/>
</dbReference>
<accession>A0ABX7WDU1</accession>